<sequence length="162" mass="18089">MTTRKVSKRNWKALRPKSLGHAVELDAEFALTEKRLPAKRICEQLETSLPTYYRWVSEQQIPLGKVLTFERLCGASYVAEYLAVASGKIVIDMPRGRVVKPIDLNALSVQAAAALLALNECYAGHGAPEDAVSRIDEVLRGLTFHRENARKLRAPELDLFAE</sequence>
<accession>A0ABT7DWK6</accession>
<evidence type="ECO:0000313" key="2">
    <source>
        <dbReference type="Proteomes" id="UP001172778"/>
    </source>
</evidence>
<evidence type="ECO:0000313" key="1">
    <source>
        <dbReference type="EMBL" id="MDK2124456.1"/>
    </source>
</evidence>
<dbReference type="RefSeq" id="WP_284100769.1">
    <property type="nucleotide sequence ID" value="NZ_JARRAF010000010.1"/>
</dbReference>
<dbReference type="Proteomes" id="UP001172778">
    <property type="component" value="Unassembled WGS sequence"/>
</dbReference>
<protein>
    <submittedName>
        <fullName evidence="1">Uncharacterized protein</fullName>
    </submittedName>
</protein>
<comment type="caution">
    <text evidence="1">The sequence shown here is derived from an EMBL/GenBank/DDBJ whole genome shotgun (WGS) entry which is preliminary data.</text>
</comment>
<organism evidence="1 2">
    <name type="scientific">Parachitinimonas caeni</name>
    <dbReference type="NCBI Taxonomy" id="3031301"/>
    <lineage>
        <taxon>Bacteria</taxon>
        <taxon>Pseudomonadati</taxon>
        <taxon>Pseudomonadota</taxon>
        <taxon>Betaproteobacteria</taxon>
        <taxon>Neisseriales</taxon>
        <taxon>Chitinibacteraceae</taxon>
        <taxon>Parachitinimonas</taxon>
    </lineage>
</organism>
<keyword evidence="2" id="KW-1185">Reference proteome</keyword>
<proteinExistence type="predicted"/>
<name>A0ABT7DWK6_9NEIS</name>
<reference evidence="1" key="1">
    <citation type="submission" date="2023-03" db="EMBL/GenBank/DDBJ databases">
        <title>Chitinimonas shenzhenensis gen. nov., sp. nov., a novel member of family Burkholderiaceae isolated from activated sludge collected in Shen Zhen, China.</title>
        <authorList>
            <person name="Wang X."/>
        </authorList>
    </citation>
    <scope>NUCLEOTIDE SEQUENCE</scope>
    <source>
        <strain evidence="1">DQS-5</strain>
    </source>
</reference>
<dbReference type="EMBL" id="JARRAF010000010">
    <property type="protein sequence ID" value="MDK2124456.1"/>
    <property type="molecule type" value="Genomic_DNA"/>
</dbReference>
<gene>
    <name evidence="1" type="ORF">PZA18_10370</name>
</gene>